<evidence type="ECO:0000313" key="2">
    <source>
        <dbReference type="Proteomes" id="UP000447355"/>
    </source>
</evidence>
<protein>
    <submittedName>
        <fullName evidence="1">Uncharacterized protein</fullName>
    </submittedName>
</protein>
<accession>A0A845GH01</accession>
<dbReference type="EMBL" id="WWCX01000001">
    <property type="protein sequence ID" value="MYM92556.1"/>
    <property type="molecule type" value="Genomic_DNA"/>
</dbReference>
<comment type="caution">
    <text evidence="1">The sequence shown here is derived from an EMBL/GenBank/DDBJ whole genome shotgun (WGS) entry which is preliminary data.</text>
</comment>
<dbReference type="AlphaFoldDB" id="A0A845GH01"/>
<sequence>MGNCKNYRVETRGGGDCHNTPRVAVFGIDEQTAREIVRLSALVAANDLHRIEKFDYRAQFLQFDPETDGEDAEDLGEENDVRTESDVLVVESDVFFFSACIKHTGSKVFTKSQSIGELQAHFGIADLAPEAARVVVGLKAGKVQGVTADVPVNFLVYDYDVDGRSDAEVAIRPALGEGEVEVLDIGWKGASVDADTVAQAFAATGPEKPSRIWWTADTAQEAQQWKIDYTAKGATSVEVKHRNDASGLVDVFITLERSRASEILGYKVEKEEFLIE</sequence>
<dbReference type="RefSeq" id="WP_161081817.1">
    <property type="nucleotide sequence ID" value="NZ_WWCX01000001.1"/>
</dbReference>
<name>A0A845GH01_9BURK</name>
<dbReference type="Proteomes" id="UP000447355">
    <property type="component" value="Unassembled WGS sequence"/>
</dbReference>
<reference evidence="1" key="1">
    <citation type="submission" date="2019-12" db="EMBL/GenBank/DDBJ databases">
        <title>Novel species isolated from a subtropical stream in China.</title>
        <authorList>
            <person name="Lu H."/>
        </authorList>
    </citation>
    <scope>NUCLEOTIDE SEQUENCE [LARGE SCALE GENOMIC DNA]</scope>
    <source>
        <strain evidence="1">FT81W</strain>
    </source>
</reference>
<organism evidence="1 2">
    <name type="scientific">Duganella vulcania</name>
    <dbReference type="NCBI Taxonomy" id="2692166"/>
    <lineage>
        <taxon>Bacteria</taxon>
        <taxon>Pseudomonadati</taxon>
        <taxon>Pseudomonadota</taxon>
        <taxon>Betaproteobacteria</taxon>
        <taxon>Burkholderiales</taxon>
        <taxon>Oxalobacteraceae</taxon>
        <taxon>Telluria group</taxon>
        <taxon>Duganella</taxon>
    </lineage>
</organism>
<gene>
    <name evidence="1" type="ORF">GTP90_01630</name>
</gene>
<proteinExistence type="predicted"/>
<evidence type="ECO:0000313" key="1">
    <source>
        <dbReference type="EMBL" id="MYM92556.1"/>
    </source>
</evidence>